<gene>
    <name evidence="1" type="ORF">DHL47_03750</name>
</gene>
<keyword evidence="2" id="KW-1185">Reference proteome</keyword>
<evidence type="ECO:0000313" key="1">
    <source>
        <dbReference type="EMBL" id="MBP2620462.1"/>
    </source>
</evidence>
<evidence type="ECO:0000313" key="2">
    <source>
        <dbReference type="Proteomes" id="UP001519349"/>
    </source>
</evidence>
<dbReference type="RefSeq" id="WP_209550936.1">
    <property type="nucleotide sequence ID" value="NZ_QFAY01000006.1"/>
</dbReference>
<dbReference type="EMBL" id="QFAY01000006">
    <property type="protein sequence ID" value="MBP2620462.1"/>
    <property type="molecule type" value="Genomic_DNA"/>
</dbReference>
<organism evidence="1 2">
    <name type="scientific">Streptococcus panodentis</name>
    <dbReference type="NCBI Taxonomy" id="1581472"/>
    <lineage>
        <taxon>Bacteria</taxon>
        <taxon>Bacillati</taxon>
        <taxon>Bacillota</taxon>
        <taxon>Bacilli</taxon>
        <taxon>Lactobacillales</taxon>
        <taxon>Streptococcaceae</taxon>
        <taxon>Streptococcus</taxon>
    </lineage>
</organism>
<sequence length="403" mass="45593">MKRIQDIASTHPDVKKVVKNGVSLDSKYVASLQEGDSDWLETAERIPRSLESYANAIGRNFNRHDIGNKAKETAALASVISCRAVGMIDAAKQVSESTGQVFFEDIVICQPTKKEYESLRIYVPQHIAGFYQPAELRRMIGQVFPVKVIDLKQVVFAKRYNSFKKGEEQQLENEYVALGDINIAEYLLNSQVLQELEDGSERSPIHDVQKGMVNYISDNGVFVLTANLERVFIPNKAFSYKYYSRVLQPQDYVAAGELIDFRFVRGRYEQADDKRKRLGIEGASPNIVGERLSLEKNPQEVIQTFIDAGPGTVASGYITDFNAIKGHYFEIDGAYGYPVRLVASERIRPKLFQNRQKISVVLRQGSYEFAADKTGKPYLKVRATVVYNSTYNEQAGLEDFFDR</sequence>
<comment type="caution">
    <text evidence="1">The sequence shown here is derived from an EMBL/GenBank/DDBJ whole genome shotgun (WGS) entry which is preliminary data.</text>
</comment>
<accession>A0ABS5AV64</accession>
<protein>
    <submittedName>
        <fullName evidence="1">Uncharacterized protein</fullName>
    </submittedName>
</protein>
<reference evidence="1 2" key="1">
    <citation type="submission" date="2018-05" db="EMBL/GenBank/DDBJ databases">
        <title>Draft genome sequence of Streptococcus panodentis CCUG 70867T.</title>
        <authorList>
            <person name="Salva-Serra F."/>
            <person name="Mendez V."/>
            <person name="Jaen-Luchoro D."/>
            <person name="Gonzales-Siles L."/>
            <person name="Karlsson R."/>
            <person name="Engstrom-Jakobsson H."/>
            <person name="Busquets A."/>
            <person name="Gomila M."/>
            <person name="Pineiro-Iglesias B."/>
            <person name="Bennasar-Figueras A."/>
            <person name="Seeger M."/>
            <person name="Moore E."/>
        </authorList>
    </citation>
    <scope>NUCLEOTIDE SEQUENCE [LARGE SCALE GENOMIC DNA]</scope>
    <source>
        <strain evidence="1 2">CCUG 70867</strain>
    </source>
</reference>
<proteinExistence type="predicted"/>
<name>A0ABS5AV64_9STRE</name>
<dbReference type="Proteomes" id="UP001519349">
    <property type="component" value="Unassembled WGS sequence"/>
</dbReference>